<gene>
    <name evidence="1" type="ORF">BDN72DRAFT_896040</name>
</gene>
<keyword evidence="2" id="KW-1185">Reference proteome</keyword>
<dbReference type="Proteomes" id="UP000308600">
    <property type="component" value="Unassembled WGS sequence"/>
</dbReference>
<organism evidence="1 2">
    <name type="scientific">Pluteus cervinus</name>
    <dbReference type="NCBI Taxonomy" id="181527"/>
    <lineage>
        <taxon>Eukaryota</taxon>
        <taxon>Fungi</taxon>
        <taxon>Dikarya</taxon>
        <taxon>Basidiomycota</taxon>
        <taxon>Agaricomycotina</taxon>
        <taxon>Agaricomycetes</taxon>
        <taxon>Agaricomycetidae</taxon>
        <taxon>Agaricales</taxon>
        <taxon>Pluteineae</taxon>
        <taxon>Pluteaceae</taxon>
        <taxon>Pluteus</taxon>
    </lineage>
</organism>
<evidence type="ECO:0000313" key="1">
    <source>
        <dbReference type="EMBL" id="TFK70941.1"/>
    </source>
</evidence>
<proteinExistence type="predicted"/>
<sequence length="548" mass="62293">MAITLTSLPNELLLRIYKHIDHTDLYSQSKTCRTLHFVTLHVLFQRHWNGFPSQKLELDLDGPPSRSLLRGLQSALSLYDDIRYISVVFSTNVYTLYTQILTLTALVQRLKSLENLQLYLGRLQPWYSVQDPWKNPVIGFEQMIVALQGLMDTAFAKGCTDLIVSSGCSLESVRRGGIRGQLAGGIHGLVRQLGDMFTKTETGRPNLIWRGLTSIPGFGSKGGIVSSCRSVCIMADLLIHPASLDWTLRFLNHSHLTTLVIRWSGFSWEALRDILPRIYIPRLESFSFSGWKATPPDLVLFSQAHSRTITSISISIAYASSDGVRWHSGRGAKVHLDLPKLRYIKLSSAYLPWFFGAVWSNPRRAALRTLPNLSHVTIIGRTWHSNELPDLEPVIKSIVQLFRSGAGTARSRPDDWFSDLTFDLTDMNSACFVDWCRSYSESQFSRSNHTSVLSLVKNLNVTNFRIPHRFKNVEDNLFGVLPRFCAIFPNLRVFNLSQIEVESMKRRAVDKRYWQGFHEGCPTLEVVKFNDEVEMKMVDLVKGYTPSF</sequence>
<accession>A0ACD3AYU3</accession>
<reference evidence="1 2" key="1">
    <citation type="journal article" date="2019" name="Nat. Ecol. Evol.">
        <title>Megaphylogeny resolves global patterns of mushroom evolution.</title>
        <authorList>
            <person name="Varga T."/>
            <person name="Krizsan K."/>
            <person name="Foldi C."/>
            <person name="Dima B."/>
            <person name="Sanchez-Garcia M."/>
            <person name="Sanchez-Ramirez S."/>
            <person name="Szollosi G.J."/>
            <person name="Szarkandi J.G."/>
            <person name="Papp V."/>
            <person name="Albert L."/>
            <person name="Andreopoulos W."/>
            <person name="Angelini C."/>
            <person name="Antonin V."/>
            <person name="Barry K.W."/>
            <person name="Bougher N.L."/>
            <person name="Buchanan P."/>
            <person name="Buyck B."/>
            <person name="Bense V."/>
            <person name="Catcheside P."/>
            <person name="Chovatia M."/>
            <person name="Cooper J."/>
            <person name="Damon W."/>
            <person name="Desjardin D."/>
            <person name="Finy P."/>
            <person name="Geml J."/>
            <person name="Haridas S."/>
            <person name="Hughes K."/>
            <person name="Justo A."/>
            <person name="Karasinski D."/>
            <person name="Kautmanova I."/>
            <person name="Kiss B."/>
            <person name="Kocsube S."/>
            <person name="Kotiranta H."/>
            <person name="LaButti K.M."/>
            <person name="Lechner B.E."/>
            <person name="Liimatainen K."/>
            <person name="Lipzen A."/>
            <person name="Lukacs Z."/>
            <person name="Mihaltcheva S."/>
            <person name="Morgado L.N."/>
            <person name="Niskanen T."/>
            <person name="Noordeloos M.E."/>
            <person name="Ohm R.A."/>
            <person name="Ortiz-Santana B."/>
            <person name="Ovrebo C."/>
            <person name="Racz N."/>
            <person name="Riley R."/>
            <person name="Savchenko A."/>
            <person name="Shiryaev A."/>
            <person name="Soop K."/>
            <person name="Spirin V."/>
            <person name="Szebenyi C."/>
            <person name="Tomsovsky M."/>
            <person name="Tulloss R.E."/>
            <person name="Uehling J."/>
            <person name="Grigoriev I.V."/>
            <person name="Vagvolgyi C."/>
            <person name="Papp T."/>
            <person name="Martin F.M."/>
            <person name="Miettinen O."/>
            <person name="Hibbett D.S."/>
            <person name="Nagy L.G."/>
        </authorList>
    </citation>
    <scope>NUCLEOTIDE SEQUENCE [LARGE SCALE GENOMIC DNA]</scope>
    <source>
        <strain evidence="1 2">NL-1719</strain>
    </source>
</reference>
<name>A0ACD3AYU3_9AGAR</name>
<evidence type="ECO:0000313" key="2">
    <source>
        <dbReference type="Proteomes" id="UP000308600"/>
    </source>
</evidence>
<dbReference type="EMBL" id="ML208305">
    <property type="protein sequence ID" value="TFK70941.1"/>
    <property type="molecule type" value="Genomic_DNA"/>
</dbReference>
<protein>
    <submittedName>
        <fullName evidence="1">Uncharacterized protein</fullName>
    </submittedName>
</protein>